<dbReference type="EMBL" id="LIAE01010557">
    <property type="protein sequence ID" value="PAV58807.1"/>
    <property type="molecule type" value="Genomic_DNA"/>
</dbReference>
<dbReference type="GO" id="GO:0016567">
    <property type="term" value="P:protein ubiquitination"/>
    <property type="evidence" value="ECO:0007669"/>
    <property type="project" value="InterPro"/>
</dbReference>
<comment type="similarity">
    <text evidence="2">Belongs to the TMEM129 family.</text>
</comment>
<dbReference type="STRING" id="2018661.A0A2A2JAX5"/>
<gene>
    <name evidence="7" type="ORF">WR25_11892</name>
</gene>
<dbReference type="InterPro" id="IPR018801">
    <property type="entry name" value="TM129"/>
</dbReference>
<dbReference type="AlphaFoldDB" id="A0A2A2JAX5"/>
<keyword evidence="3 6" id="KW-0812">Transmembrane</keyword>
<keyword evidence="8" id="KW-1185">Reference proteome</keyword>
<evidence type="ECO:0000256" key="3">
    <source>
        <dbReference type="ARBA" id="ARBA00022692"/>
    </source>
</evidence>
<keyword evidence="4 6" id="KW-1133">Transmembrane helix</keyword>
<feature type="transmembrane region" description="Helical" evidence="6">
    <location>
        <begin position="288"/>
        <end position="309"/>
    </location>
</feature>
<accession>A0A2A2JAX5</accession>
<organism evidence="7 8">
    <name type="scientific">Diploscapter pachys</name>
    <dbReference type="NCBI Taxonomy" id="2018661"/>
    <lineage>
        <taxon>Eukaryota</taxon>
        <taxon>Metazoa</taxon>
        <taxon>Ecdysozoa</taxon>
        <taxon>Nematoda</taxon>
        <taxon>Chromadorea</taxon>
        <taxon>Rhabditida</taxon>
        <taxon>Rhabditina</taxon>
        <taxon>Rhabditomorpha</taxon>
        <taxon>Rhabditoidea</taxon>
        <taxon>Rhabditidae</taxon>
        <taxon>Diploscapter</taxon>
    </lineage>
</organism>
<evidence type="ECO:0000256" key="6">
    <source>
        <dbReference type="SAM" id="Phobius"/>
    </source>
</evidence>
<dbReference type="GO" id="GO:0016020">
    <property type="term" value="C:membrane"/>
    <property type="evidence" value="ECO:0007669"/>
    <property type="project" value="UniProtKB-SubCell"/>
</dbReference>
<evidence type="ECO:0000313" key="7">
    <source>
        <dbReference type="EMBL" id="PAV58807.1"/>
    </source>
</evidence>
<sequence>MLNHLNNELIRLIVSRQELADTITLCRTTHRLRSIAGLPSSSHWPLIPIHGFKLKIVTTLAENKKFIDVILENIGRVVWNVSRNHENSQKFRTITLAQDEEPRFNAERAAHILNRLMTSIPRFNRYAFAFAAPNIQMNNLPDQIFTHISTQTISQLNLDDNGFSLPLLLFLTELANAAQLYIPSETEYRDVDEKYLMQNKDILAHFLIFCLISYLFIFPSDVFQGVGLTLENWASSFLGPRETDIVRYQCRKIVVHRAFVGCLPFLFSLMLWLWHDYSIIFTMNPSRFIHYVAASSILLVLLSVAYFLYHRLTNFRFLPAMHTIQRYFPSMDEGADVISLEYIMRDTVKHKISNYSRIAFGQSWIVYYTNFSFQIFKKDDCKLRLEDAMDFNYFPESEVIQLITLVLEPPSSVGPPIKFKCNNVEFRDYVNLLHIEMPQDIRLKFSLHEQFVKAFEGEVDKNQKISYPNYAELDPCLGCSARQPEVRLKQSCIRRDDGAVPCSECQCRPMWCITCMGRIFASKQNQDHPGEWLSGTAPCPTCR</sequence>
<evidence type="ECO:0000256" key="2">
    <source>
        <dbReference type="ARBA" id="ARBA00007332"/>
    </source>
</evidence>
<protein>
    <submittedName>
        <fullName evidence="7">Uncharacterized protein</fullName>
    </submittedName>
</protein>
<reference evidence="7 8" key="1">
    <citation type="journal article" date="2017" name="Curr. Biol.">
        <title>Genome architecture and evolution of a unichromosomal asexual nematode.</title>
        <authorList>
            <person name="Fradin H."/>
            <person name="Zegar C."/>
            <person name="Gutwein M."/>
            <person name="Lucas J."/>
            <person name="Kovtun M."/>
            <person name="Corcoran D."/>
            <person name="Baugh L.R."/>
            <person name="Kiontke K."/>
            <person name="Gunsalus K."/>
            <person name="Fitch D.H."/>
            <person name="Piano F."/>
        </authorList>
    </citation>
    <scope>NUCLEOTIDE SEQUENCE [LARGE SCALE GENOMIC DNA]</scope>
    <source>
        <strain evidence="7">PF1309</strain>
    </source>
</reference>
<dbReference type="OrthoDB" id="10055027at2759"/>
<comment type="caution">
    <text evidence="7">The sequence shown here is derived from an EMBL/GenBank/DDBJ whole genome shotgun (WGS) entry which is preliminary data.</text>
</comment>
<feature type="transmembrane region" description="Helical" evidence="6">
    <location>
        <begin position="202"/>
        <end position="218"/>
    </location>
</feature>
<evidence type="ECO:0000256" key="1">
    <source>
        <dbReference type="ARBA" id="ARBA00004141"/>
    </source>
</evidence>
<dbReference type="GO" id="GO:0005783">
    <property type="term" value="C:endoplasmic reticulum"/>
    <property type="evidence" value="ECO:0007669"/>
    <property type="project" value="TreeGrafter"/>
</dbReference>
<dbReference type="GO" id="GO:0061630">
    <property type="term" value="F:ubiquitin protein ligase activity"/>
    <property type="evidence" value="ECO:0007669"/>
    <property type="project" value="InterPro"/>
</dbReference>
<dbReference type="Pfam" id="PF10272">
    <property type="entry name" value="Tmpp129"/>
    <property type="match status" value="1"/>
</dbReference>
<evidence type="ECO:0000313" key="8">
    <source>
        <dbReference type="Proteomes" id="UP000218231"/>
    </source>
</evidence>
<keyword evidence="5 6" id="KW-0472">Membrane</keyword>
<proteinExistence type="inferred from homology"/>
<feature type="transmembrane region" description="Helical" evidence="6">
    <location>
        <begin position="254"/>
        <end position="273"/>
    </location>
</feature>
<evidence type="ECO:0000256" key="4">
    <source>
        <dbReference type="ARBA" id="ARBA00022989"/>
    </source>
</evidence>
<dbReference type="PANTHER" id="PTHR31322">
    <property type="entry name" value="E3 UBIQUITIN-PROTEIN LIGASE TM129"/>
    <property type="match status" value="1"/>
</dbReference>
<dbReference type="Proteomes" id="UP000218231">
    <property type="component" value="Unassembled WGS sequence"/>
</dbReference>
<evidence type="ECO:0000256" key="5">
    <source>
        <dbReference type="ARBA" id="ARBA00023136"/>
    </source>
</evidence>
<name>A0A2A2JAX5_9BILA</name>
<comment type="subcellular location">
    <subcellularLocation>
        <location evidence="1">Membrane</location>
        <topology evidence="1">Multi-pass membrane protein</topology>
    </subcellularLocation>
</comment>
<dbReference type="PANTHER" id="PTHR31322:SF2">
    <property type="entry name" value="E3 UBIQUITIN-PROTEIN LIGASE TM129"/>
    <property type="match status" value="1"/>
</dbReference>